<proteinExistence type="inferred from homology"/>
<evidence type="ECO:0000256" key="2">
    <source>
        <dbReference type="ARBA" id="ARBA00009156"/>
    </source>
</evidence>
<evidence type="ECO:0000256" key="7">
    <source>
        <dbReference type="ARBA" id="ARBA00022840"/>
    </source>
</evidence>
<dbReference type="GO" id="GO:0005524">
    <property type="term" value="F:ATP binding"/>
    <property type="evidence" value="ECO:0007669"/>
    <property type="project" value="UniProtKB-UniRule"/>
</dbReference>
<dbReference type="CDD" id="cd07786">
    <property type="entry name" value="FGGY_EcGK_like"/>
    <property type="match status" value="1"/>
</dbReference>
<feature type="binding site" evidence="11">
    <location>
        <position position="309"/>
    </location>
    <ligand>
        <name>ADP</name>
        <dbReference type="ChEBI" id="CHEBI:456216"/>
    </ligand>
</feature>
<dbReference type="Pfam" id="PF02782">
    <property type="entry name" value="FGGY_C"/>
    <property type="match status" value="1"/>
</dbReference>
<feature type="binding site" evidence="11">
    <location>
        <position position="134"/>
    </location>
    <ligand>
        <name>glycerol</name>
        <dbReference type="ChEBI" id="CHEBI:17754"/>
    </ligand>
</feature>
<comment type="function">
    <text evidence="9 11">Key enzyme in the regulation of glycerol uptake and metabolism. Catalyzes the phosphorylation of glycerol to yield sn-glycerol 3-phosphate.</text>
</comment>
<evidence type="ECO:0000256" key="6">
    <source>
        <dbReference type="ARBA" id="ARBA00022798"/>
    </source>
</evidence>
<dbReference type="KEGG" id="ifn:GM661_06550"/>
<dbReference type="NCBIfam" id="NF000756">
    <property type="entry name" value="PRK00047.1"/>
    <property type="match status" value="1"/>
</dbReference>
<reference evidence="15" key="1">
    <citation type="submission" date="2019-12" db="EMBL/GenBank/DDBJ databases">
        <authorList>
            <person name="zhang j."/>
            <person name="sun C.M."/>
        </authorList>
    </citation>
    <scope>NUCLEOTIDE SEQUENCE</scope>
    <source>
        <strain evidence="15">NS-1</strain>
    </source>
</reference>
<comment type="subunit">
    <text evidence="10 11">Homotetramer and homodimer (in equilibrium).</text>
</comment>
<dbReference type="InterPro" id="IPR043129">
    <property type="entry name" value="ATPase_NBD"/>
</dbReference>
<evidence type="ECO:0000259" key="13">
    <source>
        <dbReference type="Pfam" id="PF00370"/>
    </source>
</evidence>
<evidence type="ECO:0000256" key="11">
    <source>
        <dbReference type="HAMAP-Rule" id="MF_00186"/>
    </source>
</evidence>
<organism evidence="15 16">
    <name type="scientific">Iocasia fonsfrigidae</name>
    <dbReference type="NCBI Taxonomy" id="2682810"/>
    <lineage>
        <taxon>Bacteria</taxon>
        <taxon>Bacillati</taxon>
        <taxon>Bacillota</taxon>
        <taxon>Clostridia</taxon>
        <taxon>Halanaerobiales</taxon>
        <taxon>Halanaerobiaceae</taxon>
        <taxon>Iocasia</taxon>
    </lineage>
</organism>
<name>A0A8A7KDJ5_9FIRM</name>
<feature type="binding site" evidence="11">
    <location>
        <position position="309"/>
    </location>
    <ligand>
        <name>ATP</name>
        <dbReference type="ChEBI" id="CHEBI:30616"/>
    </ligand>
</feature>
<feature type="binding site" evidence="11">
    <location>
        <position position="410"/>
    </location>
    <ligand>
        <name>ADP</name>
        <dbReference type="ChEBI" id="CHEBI:456216"/>
    </ligand>
</feature>
<evidence type="ECO:0000256" key="1">
    <source>
        <dbReference type="ARBA" id="ARBA00005190"/>
    </source>
</evidence>
<dbReference type="PROSITE" id="PS00933">
    <property type="entry name" value="FGGY_KINASES_1"/>
    <property type="match status" value="1"/>
</dbReference>
<keyword evidence="6 11" id="KW-0319">Glycerol metabolism</keyword>
<dbReference type="InterPro" id="IPR000577">
    <property type="entry name" value="Carb_kinase_FGGY"/>
</dbReference>
<feature type="binding site" evidence="11">
    <location>
        <position position="266"/>
    </location>
    <ligand>
        <name>ADP</name>
        <dbReference type="ChEBI" id="CHEBI:456216"/>
    </ligand>
</feature>
<dbReference type="UniPathway" id="UPA00618">
    <property type="reaction ID" value="UER00672"/>
</dbReference>
<comment type="similarity">
    <text evidence="2 11 12">Belongs to the FGGY kinase family.</text>
</comment>
<evidence type="ECO:0000313" key="16">
    <source>
        <dbReference type="Proteomes" id="UP000665020"/>
    </source>
</evidence>
<dbReference type="HAMAP" id="MF_00186">
    <property type="entry name" value="Glycerol_kin"/>
    <property type="match status" value="1"/>
</dbReference>
<keyword evidence="16" id="KW-1185">Reference proteome</keyword>
<dbReference type="PROSITE" id="PS00445">
    <property type="entry name" value="FGGY_KINASES_2"/>
    <property type="match status" value="1"/>
</dbReference>
<feature type="binding site" evidence="11">
    <location>
        <position position="83"/>
    </location>
    <ligand>
        <name>sn-glycerol 3-phosphate</name>
        <dbReference type="ChEBI" id="CHEBI:57597"/>
    </ligand>
</feature>
<feature type="binding site" evidence="11">
    <location>
        <position position="410"/>
    </location>
    <ligand>
        <name>ATP</name>
        <dbReference type="ChEBI" id="CHEBI:30616"/>
    </ligand>
</feature>
<comment type="activity regulation">
    <text evidence="11">Activated by phosphorylation and inhibited by fructose 1,6-bisphosphate (FBP).</text>
</comment>
<keyword evidence="5 11" id="KW-0418">Kinase</keyword>
<feature type="binding site" evidence="11">
    <location>
        <position position="414"/>
    </location>
    <ligand>
        <name>ADP</name>
        <dbReference type="ChEBI" id="CHEBI:456216"/>
    </ligand>
</feature>
<dbReference type="NCBIfam" id="TIGR01311">
    <property type="entry name" value="glycerol_kin"/>
    <property type="match status" value="1"/>
</dbReference>
<feature type="binding site" evidence="11">
    <location>
        <position position="12"/>
    </location>
    <ligand>
        <name>ATP</name>
        <dbReference type="ChEBI" id="CHEBI:30616"/>
    </ligand>
</feature>
<evidence type="ECO:0000256" key="9">
    <source>
        <dbReference type="ARBA" id="ARBA00054633"/>
    </source>
</evidence>
<feature type="binding site" evidence="11">
    <location>
        <position position="245"/>
    </location>
    <ligand>
        <name>glycerol</name>
        <dbReference type="ChEBI" id="CHEBI:17754"/>
    </ligand>
</feature>
<feature type="binding site" evidence="11">
    <location>
        <position position="12"/>
    </location>
    <ligand>
        <name>ADP</name>
        <dbReference type="ChEBI" id="CHEBI:456216"/>
    </ligand>
</feature>
<feature type="binding site" evidence="11">
    <location>
        <position position="266"/>
    </location>
    <ligand>
        <name>ATP</name>
        <dbReference type="ChEBI" id="CHEBI:30616"/>
    </ligand>
</feature>
<feature type="binding site" evidence="11">
    <location>
        <position position="82"/>
    </location>
    <ligand>
        <name>glycerol</name>
        <dbReference type="ChEBI" id="CHEBI:17754"/>
    </ligand>
</feature>
<dbReference type="SUPFAM" id="SSF53067">
    <property type="entry name" value="Actin-like ATPase domain"/>
    <property type="match status" value="2"/>
</dbReference>
<sequence>MEKYILSIDQGTTSSRAIIYDKKGREVSKSQEEFKQIYPRAGWVEHNPEDIWRSVIDVIQESIKRAEVKPGDIAAIGITNQRETTLIWDKNTGKPVYNAIVWQCRRSTNICQRLKEQGLEDKFKQKTGLLLDPYFSGTKIKWIFDNVSGVKERAAKGELLFGTIDSWLIWRLTAGRIHVTDYTNASRTLIYNIHDLGWDSELLAILDIPESILPEVKANSEVYGLTSADVFFGAEVPIAGIAGDQQAASFGQCCYQEGMTKITYGTGGFMLMNTGERAVKSEKGLLTTIAWGINGKIEYALEGSIFIAGAAVQWLRDEMKIIDDSTDSQYFAEKVLDTAGVYVVPAFTGMGAPYWEPDARGIIVGLSRGSNKNHLIRATLESLAYQSKDVIDAMLGDSSVSLKDIKVDGGASANDFLMQFLADITATCVERPINTETTSTGASFLAGLAVGYWTDRQEIMHLREIDKKFKPHIDDKKRKSLYQGWQKAVKAALNWSI</sequence>
<feature type="binding site" evidence="11">
    <location>
        <position position="134"/>
    </location>
    <ligand>
        <name>sn-glycerol 3-phosphate</name>
        <dbReference type="ChEBI" id="CHEBI:57597"/>
    </ligand>
</feature>
<feature type="binding site" evidence="11">
    <location>
        <position position="16"/>
    </location>
    <ligand>
        <name>ADP</name>
        <dbReference type="ChEBI" id="CHEBI:456216"/>
    </ligand>
</feature>
<comment type="catalytic activity">
    <reaction evidence="8 11">
        <text>glycerol + ATP = sn-glycerol 3-phosphate + ADP + H(+)</text>
        <dbReference type="Rhea" id="RHEA:21644"/>
        <dbReference type="ChEBI" id="CHEBI:15378"/>
        <dbReference type="ChEBI" id="CHEBI:17754"/>
        <dbReference type="ChEBI" id="CHEBI:30616"/>
        <dbReference type="ChEBI" id="CHEBI:57597"/>
        <dbReference type="ChEBI" id="CHEBI:456216"/>
        <dbReference type="EC" id="2.7.1.30"/>
    </reaction>
</comment>
<dbReference type="InterPro" id="IPR018483">
    <property type="entry name" value="Carb_kinase_FGGY_CS"/>
</dbReference>
<gene>
    <name evidence="11 15" type="primary">glpK</name>
    <name evidence="15" type="ORF">GM661_06550</name>
</gene>
<evidence type="ECO:0000256" key="5">
    <source>
        <dbReference type="ARBA" id="ARBA00022777"/>
    </source>
</evidence>
<dbReference type="InterPro" id="IPR018485">
    <property type="entry name" value="FGGY_C"/>
</dbReference>
<evidence type="ECO:0000313" key="15">
    <source>
        <dbReference type="EMBL" id="QTL97668.1"/>
    </source>
</evidence>
<accession>A0A8A7KDJ5</accession>
<evidence type="ECO:0000259" key="14">
    <source>
        <dbReference type="Pfam" id="PF02782"/>
    </source>
</evidence>
<feature type="binding site" evidence="11">
    <location>
        <position position="83"/>
    </location>
    <ligand>
        <name>glycerol</name>
        <dbReference type="ChEBI" id="CHEBI:17754"/>
    </ligand>
</feature>
<dbReference type="AlphaFoldDB" id="A0A8A7KDJ5"/>
<feature type="binding site" evidence="11">
    <location>
        <position position="12"/>
    </location>
    <ligand>
        <name>sn-glycerol 3-phosphate</name>
        <dbReference type="ChEBI" id="CHEBI:57597"/>
    </ligand>
</feature>
<evidence type="ECO:0000256" key="3">
    <source>
        <dbReference type="ARBA" id="ARBA00022679"/>
    </source>
</evidence>
<dbReference type="EMBL" id="CP046640">
    <property type="protein sequence ID" value="QTL97668.1"/>
    <property type="molecule type" value="Genomic_DNA"/>
</dbReference>
<dbReference type="GO" id="GO:0006072">
    <property type="term" value="P:glycerol-3-phosphate metabolic process"/>
    <property type="evidence" value="ECO:0007669"/>
    <property type="project" value="InterPro"/>
</dbReference>
<dbReference type="FunFam" id="3.30.420.40:FF:000007">
    <property type="entry name" value="Glycerol kinase"/>
    <property type="match status" value="1"/>
</dbReference>
<protein>
    <recommendedName>
        <fullName evidence="11">Glycerol kinase</fullName>
        <ecNumber evidence="11">2.7.1.30</ecNumber>
    </recommendedName>
    <alternativeName>
        <fullName evidence="11">ATP:glycerol 3-phosphotransferase</fullName>
    </alternativeName>
    <alternativeName>
        <fullName evidence="11">Glycerokinase</fullName>
        <shortName evidence="11">GK</shortName>
    </alternativeName>
</protein>
<comment type="pathway">
    <text evidence="1 11">Polyol metabolism; glycerol degradation via glycerol kinase pathway; sn-glycerol 3-phosphate from glycerol: step 1/1.</text>
</comment>
<feature type="binding site" evidence="11">
    <location>
        <position position="82"/>
    </location>
    <ligand>
        <name>sn-glycerol 3-phosphate</name>
        <dbReference type="ChEBI" id="CHEBI:57597"/>
    </ligand>
</feature>
<feature type="domain" description="Carbohydrate kinase FGGY N-terminal" evidence="13">
    <location>
        <begin position="4"/>
        <end position="251"/>
    </location>
</feature>
<feature type="binding site" evidence="11">
    <location>
        <position position="13"/>
    </location>
    <ligand>
        <name>ATP</name>
        <dbReference type="ChEBI" id="CHEBI:30616"/>
    </ligand>
</feature>
<evidence type="ECO:0000256" key="4">
    <source>
        <dbReference type="ARBA" id="ARBA00022741"/>
    </source>
</evidence>
<keyword evidence="3 11" id="KW-0808">Transferase</keyword>
<feature type="binding site" evidence="11">
    <location>
        <position position="14"/>
    </location>
    <ligand>
        <name>ATP</name>
        <dbReference type="ChEBI" id="CHEBI:30616"/>
    </ligand>
</feature>
<dbReference type="PIRSF" id="PIRSF000538">
    <property type="entry name" value="GlpK"/>
    <property type="match status" value="1"/>
</dbReference>
<dbReference type="PANTHER" id="PTHR10196:SF69">
    <property type="entry name" value="GLYCEROL KINASE"/>
    <property type="match status" value="1"/>
</dbReference>
<dbReference type="GO" id="GO:0019563">
    <property type="term" value="P:glycerol catabolic process"/>
    <property type="evidence" value="ECO:0007669"/>
    <property type="project" value="UniProtKB-UniRule"/>
</dbReference>
<dbReference type="InterPro" id="IPR005999">
    <property type="entry name" value="Glycerol_kin"/>
</dbReference>
<dbReference type="GO" id="GO:0004370">
    <property type="term" value="F:glycerol kinase activity"/>
    <property type="evidence" value="ECO:0007669"/>
    <property type="project" value="UniProtKB-UniRule"/>
</dbReference>
<feature type="binding site" evidence="11">
    <location>
        <position position="244"/>
    </location>
    <ligand>
        <name>glycerol</name>
        <dbReference type="ChEBI" id="CHEBI:17754"/>
    </ligand>
</feature>
<dbReference type="Pfam" id="PF00370">
    <property type="entry name" value="FGGY_N"/>
    <property type="match status" value="1"/>
</dbReference>
<dbReference type="InterPro" id="IPR018484">
    <property type="entry name" value="FGGY_N"/>
</dbReference>
<feature type="binding site" evidence="11">
    <location>
        <position position="244"/>
    </location>
    <ligand>
        <name>sn-glycerol 3-phosphate</name>
        <dbReference type="ChEBI" id="CHEBI:57597"/>
    </ligand>
</feature>
<dbReference type="PANTHER" id="PTHR10196">
    <property type="entry name" value="SUGAR KINASE"/>
    <property type="match status" value="1"/>
</dbReference>
<evidence type="ECO:0000256" key="10">
    <source>
        <dbReference type="ARBA" id="ARBA00063665"/>
    </source>
</evidence>
<dbReference type="Proteomes" id="UP000665020">
    <property type="component" value="Chromosome"/>
</dbReference>
<keyword evidence="4 11" id="KW-0547">Nucleotide-binding</keyword>
<evidence type="ECO:0000256" key="8">
    <source>
        <dbReference type="ARBA" id="ARBA00052101"/>
    </source>
</evidence>
<evidence type="ECO:0000256" key="12">
    <source>
        <dbReference type="RuleBase" id="RU003733"/>
    </source>
</evidence>
<dbReference type="RefSeq" id="WP_230869291.1">
    <property type="nucleotide sequence ID" value="NZ_CP046640.1"/>
</dbReference>
<feature type="domain" description="Carbohydrate kinase FGGY C-terminal" evidence="14">
    <location>
        <begin position="261"/>
        <end position="449"/>
    </location>
</feature>
<dbReference type="EC" id="2.7.1.30" evidence="11"/>
<dbReference type="GO" id="GO:0005829">
    <property type="term" value="C:cytosol"/>
    <property type="evidence" value="ECO:0007669"/>
    <property type="project" value="UniProtKB-ARBA"/>
</dbReference>
<feature type="binding site" evidence="11">
    <location>
        <position position="313"/>
    </location>
    <ligand>
        <name>ATP</name>
        <dbReference type="ChEBI" id="CHEBI:30616"/>
    </ligand>
</feature>
<keyword evidence="7 11" id="KW-0067">ATP-binding</keyword>
<dbReference type="FunFam" id="3.30.420.40:FF:000008">
    <property type="entry name" value="Glycerol kinase"/>
    <property type="match status" value="1"/>
</dbReference>
<dbReference type="Gene3D" id="3.30.420.40">
    <property type="match status" value="2"/>
</dbReference>